<sequence length="146" mass="16723">MLEVKFAVQNLHSKVYGEECQGDSFSVNPICQILNLILKRWRIEKRKILETVTEGHLITVSSILNNRYESTMLTTFTTKPMINRIATTEIKKEFITLIASECFNTPNEPMILAPAVEKLRQLAYGLIENDNFCKPVARSQQKNCES</sequence>
<proteinExistence type="predicted"/>
<keyword evidence="2" id="KW-1185">Reference proteome</keyword>
<organism evidence="1 2">
    <name type="scientific">Clunio marinus</name>
    <dbReference type="NCBI Taxonomy" id="568069"/>
    <lineage>
        <taxon>Eukaryota</taxon>
        <taxon>Metazoa</taxon>
        <taxon>Ecdysozoa</taxon>
        <taxon>Arthropoda</taxon>
        <taxon>Hexapoda</taxon>
        <taxon>Insecta</taxon>
        <taxon>Pterygota</taxon>
        <taxon>Neoptera</taxon>
        <taxon>Endopterygota</taxon>
        <taxon>Diptera</taxon>
        <taxon>Nematocera</taxon>
        <taxon>Chironomoidea</taxon>
        <taxon>Chironomidae</taxon>
        <taxon>Clunio</taxon>
    </lineage>
</organism>
<dbReference type="EMBL" id="CVRI01000067">
    <property type="protein sequence ID" value="CRL06691.1"/>
    <property type="molecule type" value="Genomic_DNA"/>
</dbReference>
<evidence type="ECO:0000313" key="1">
    <source>
        <dbReference type="EMBL" id="CRL06691.1"/>
    </source>
</evidence>
<evidence type="ECO:0000313" key="2">
    <source>
        <dbReference type="Proteomes" id="UP000183832"/>
    </source>
</evidence>
<name>A0A1J1J2C4_9DIPT</name>
<accession>A0A1J1J2C4</accession>
<gene>
    <name evidence="1" type="ORF">CLUMA_CG019672</name>
</gene>
<protein>
    <submittedName>
        <fullName evidence="1">CLUMA_CG019672, isoform A</fullName>
    </submittedName>
</protein>
<dbReference type="AlphaFoldDB" id="A0A1J1J2C4"/>
<reference evidence="1 2" key="1">
    <citation type="submission" date="2015-04" db="EMBL/GenBank/DDBJ databases">
        <authorList>
            <person name="Syromyatnikov M.Y."/>
            <person name="Popov V.N."/>
        </authorList>
    </citation>
    <scope>NUCLEOTIDE SEQUENCE [LARGE SCALE GENOMIC DNA]</scope>
</reference>
<dbReference type="Proteomes" id="UP000183832">
    <property type="component" value="Unassembled WGS sequence"/>
</dbReference>